<dbReference type="Proteomes" id="UP000216361">
    <property type="component" value="Unassembled WGS sequence"/>
</dbReference>
<dbReference type="OrthoDB" id="465636at2"/>
<dbReference type="SUPFAM" id="SSF48452">
    <property type="entry name" value="TPR-like"/>
    <property type="match status" value="2"/>
</dbReference>
<dbReference type="Gene3D" id="3.40.50.150">
    <property type="entry name" value="Vaccinia Virus protein VP39"/>
    <property type="match status" value="1"/>
</dbReference>
<dbReference type="InterPro" id="IPR019734">
    <property type="entry name" value="TPR_rpt"/>
</dbReference>
<dbReference type="SMART" id="SM00028">
    <property type="entry name" value="TPR"/>
    <property type="match status" value="5"/>
</dbReference>
<dbReference type="Pfam" id="PF13174">
    <property type="entry name" value="TPR_6"/>
    <property type="match status" value="1"/>
</dbReference>
<dbReference type="PROSITE" id="PS50005">
    <property type="entry name" value="TPR"/>
    <property type="match status" value="2"/>
</dbReference>
<dbReference type="Pfam" id="PF08241">
    <property type="entry name" value="Methyltransf_11"/>
    <property type="match status" value="1"/>
</dbReference>
<evidence type="ECO:0000313" key="5">
    <source>
        <dbReference type="EMBL" id="OYQ16650.1"/>
    </source>
</evidence>
<feature type="repeat" description="TPR" evidence="3">
    <location>
        <begin position="274"/>
        <end position="307"/>
    </location>
</feature>
<evidence type="ECO:0000313" key="6">
    <source>
        <dbReference type="Proteomes" id="UP000216361"/>
    </source>
</evidence>
<dbReference type="InterPro" id="IPR013216">
    <property type="entry name" value="Methyltransf_11"/>
</dbReference>
<feature type="domain" description="Methyltransferase type 11" evidence="4">
    <location>
        <begin position="374"/>
        <end position="466"/>
    </location>
</feature>
<keyword evidence="2 3" id="KW-0802">TPR repeat</keyword>
<comment type="caution">
    <text evidence="5">The sequence shown here is derived from an EMBL/GenBank/DDBJ whole genome shotgun (WGS) entry which is preliminary data.</text>
</comment>
<accession>A0A255XK35</accession>
<sequence>MVIQLNLADAFAAWERGDAATARQIVRTLLRKQPKLAGAHYLTGLLCLGDGEAGKAVQALRLALTHGPDSPALRLALGRAYAMGGAQAQAEENFRTALTLVPGLPAALWSLSDLYFRSGRGADALPLLRDLTAARPEDALAWERIGILQRQSGKLTEALDSFDTVIKLDPEQPRAWANRAAVLLDLGRTAEALADLAAARARHPDDAGLTRNHALALTRAGQAGAALPLYASLLAETPDAGLSRDYAEALIKAGRAADAQTMLEALAATALDDAATWFLLGEAARAAGQIDTARDAYRRTLALEAEDRLGAGPALALLGDTGPAALPAPYVKALFDEYAARFDTELTETLQYRGPDLLRALLDQHAPRPGLRLLDVGCGTGLSAIPFANIASEIIGIDLSPAMLAQAAARGLYREVIEGEAVATLAARPPASADLILAADVLVYLGDLAPFHAAAARVLGPGGRILASVEAHPDSDANFSLHDGFRYRHGADALKRLLHAHSYRILALTPVTTRLNKGEPVPGLAYLAEVAPEKPL</sequence>
<dbReference type="GO" id="GO:0008757">
    <property type="term" value="F:S-adenosylmethionine-dependent methyltransferase activity"/>
    <property type="evidence" value="ECO:0007669"/>
    <property type="project" value="InterPro"/>
</dbReference>
<keyword evidence="1" id="KW-0677">Repeat</keyword>
<gene>
    <name evidence="5" type="ORF">CHR90_16795</name>
</gene>
<dbReference type="AlphaFoldDB" id="A0A255XK35"/>
<organism evidence="5 6">
    <name type="scientific">Elstera cyanobacteriorum</name>
    <dbReference type="NCBI Taxonomy" id="2022747"/>
    <lineage>
        <taxon>Bacteria</taxon>
        <taxon>Pseudomonadati</taxon>
        <taxon>Pseudomonadota</taxon>
        <taxon>Alphaproteobacteria</taxon>
        <taxon>Rhodospirillales</taxon>
        <taxon>Rhodospirillaceae</taxon>
        <taxon>Elstera</taxon>
    </lineage>
</organism>
<evidence type="ECO:0000256" key="2">
    <source>
        <dbReference type="ARBA" id="ARBA00022803"/>
    </source>
</evidence>
<dbReference type="Gene3D" id="1.25.40.10">
    <property type="entry name" value="Tetratricopeptide repeat domain"/>
    <property type="match status" value="1"/>
</dbReference>
<dbReference type="InterPro" id="IPR052346">
    <property type="entry name" value="O-mannosyl-transferase_TMTC"/>
</dbReference>
<dbReference type="PANTHER" id="PTHR44227">
    <property type="match status" value="1"/>
</dbReference>
<name>A0A255XK35_9PROT</name>
<dbReference type="CDD" id="cd02440">
    <property type="entry name" value="AdoMet_MTases"/>
    <property type="match status" value="1"/>
</dbReference>
<dbReference type="Pfam" id="PF14559">
    <property type="entry name" value="TPR_19"/>
    <property type="match status" value="1"/>
</dbReference>
<dbReference type="InterPro" id="IPR011990">
    <property type="entry name" value="TPR-like_helical_dom_sf"/>
</dbReference>
<dbReference type="Pfam" id="PF13432">
    <property type="entry name" value="TPR_16"/>
    <property type="match status" value="2"/>
</dbReference>
<reference evidence="5 6" key="1">
    <citation type="submission" date="2017-07" db="EMBL/GenBank/DDBJ databases">
        <title>Elstera cyanobacteriorum sp. nov., a novel bacterium isolated from cyanobacterial aggregates in a eutrophic lake.</title>
        <authorList>
            <person name="Cai H."/>
        </authorList>
    </citation>
    <scope>NUCLEOTIDE SEQUENCE [LARGE SCALE GENOMIC DNA]</scope>
    <source>
        <strain evidence="5 6">TH019</strain>
    </source>
</reference>
<proteinExistence type="predicted"/>
<evidence type="ECO:0000256" key="1">
    <source>
        <dbReference type="ARBA" id="ARBA00022737"/>
    </source>
</evidence>
<dbReference type="InterPro" id="IPR029063">
    <property type="entry name" value="SAM-dependent_MTases_sf"/>
</dbReference>
<evidence type="ECO:0000256" key="3">
    <source>
        <dbReference type="PROSITE-ProRule" id="PRU00339"/>
    </source>
</evidence>
<dbReference type="EMBL" id="NOXS01000035">
    <property type="protein sequence ID" value="OYQ16650.1"/>
    <property type="molecule type" value="Genomic_DNA"/>
</dbReference>
<keyword evidence="6" id="KW-1185">Reference proteome</keyword>
<protein>
    <recommendedName>
        <fullName evidence="4">Methyltransferase type 11 domain-containing protein</fullName>
    </recommendedName>
</protein>
<dbReference type="PANTHER" id="PTHR44227:SF3">
    <property type="entry name" value="PROTEIN O-MANNOSYL-TRANSFERASE TMTC4"/>
    <property type="match status" value="1"/>
</dbReference>
<dbReference type="SUPFAM" id="SSF53335">
    <property type="entry name" value="S-adenosyl-L-methionine-dependent methyltransferases"/>
    <property type="match status" value="1"/>
</dbReference>
<feature type="repeat" description="TPR" evidence="3">
    <location>
        <begin position="139"/>
        <end position="172"/>
    </location>
</feature>
<evidence type="ECO:0000259" key="4">
    <source>
        <dbReference type="Pfam" id="PF08241"/>
    </source>
</evidence>